<dbReference type="EMBL" id="CP001087">
    <property type="protein sequence ID" value="ACN15049.1"/>
    <property type="molecule type" value="Genomic_DNA"/>
</dbReference>
<name>C0QCH2_DESAH</name>
<keyword evidence="2" id="KW-1185">Reference proteome</keyword>
<dbReference type="HOGENOM" id="CLU_3060830_0_0_7"/>
<dbReference type="STRING" id="177437.HRM2_19480"/>
<gene>
    <name evidence="1" type="ordered locus">HRM2_19480</name>
</gene>
<dbReference type="Proteomes" id="UP000000442">
    <property type="component" value="Chromosome"/>
</dbReference>
<sequence length="53" mass="6195">MGGYCISNAKQPLNYYTGAIHTRWLIFEKVDQDVCHAESLFRILPVERTPIIW</sequence>
<accession>C0QCH2</accession>
<dbReference type="KEGG" id="dat:HRM2_19480"/>
<reference evidence="1 2" key="1">
    <citation type="journal article" date="2009" name="Environ. Microbiol.">
        <title>Genome sequence of Desulfobacterium autotrophicum HRM2, a marine sulfate reducer oxidizing organic carbon completely to carbon dioxide.</title>
        <authorList>
            <person name="Strittmatter A.W."/>
            <person name="Liesegang H."/>
            <person name="Rabus R."/>
            <person name="Decker I."/>
            <person name="Amann J."/>
            <person name="Andres S."/>
            <person name="Henne A."/>
            <person name="Fricke W.F."/>
            <person name="Martinez-Arias R."/>
            <person name="Bartels D."/>
            <person name="Goesmann A."/>
            <person name="Krause L."/>
            <person name="Puehler A."/>
            <person name="Klenk H.P."/>
            <person name="Richter M."/>
            <person name="Schuler M."/>
            <person name="Gloeckner F.O."/>
            <person name="Meyerdierks A."/>
            <person name="Gottschalk G."/>
            <person name="Amann R."/>
        </authorList>
    </citation>
    <scope>NUCLEOTIDE SEQUENCE [LARGE SCALE GENOMIC DNA]</scope>
    <source>
        <strain evidence="2">ATCC 43914 / DSM 3382 / HRM2</strain>
    </source>
</reference>
<dbReference type="AlphaFoldDB" id="C0QCH2"/>
<organism evidence="1 2">
    <name type="scientific">Desulforapulum autotrophicum (strain ATCC 43914 / DSM 3382 / VKM B-1955 / HRM2)</name>
    <name type="common">Desulfobacterium autotrophicum</name>
    <dbReference type="NCBI Taxonomy" id="177437"/>
    <lineage>
        <taxon>Bacteria</taxon>
        <taxon>Pseudomonadati</taxon>
        <taxon>Thermodesulfobacteriota</taxon>
        <taxon>Desulfobacteria</taxon>
        <taxon>Desulfobacterales</taxon>
        <taxon>Desulfobacteraceae</taxon>
        <taxon>Desulforapulum</taxon>
    </lineage>
</organism>
<evidence type="ECO:0000313" key="2">
    <source>
        <dbReference type="Proteomes" id="UP000000442"/>
    </source>
</evidence>
<proteinExistence type="predicted"/>
<protein>
    <submittedName>
        <fullName evidence="1">Uncharacterized protein</fullName>
    </submittedName>
</protein>
<evidence type="ECO:0000313" key="1">
    <source>
        <dbReference type="EMBL" id="ACN15049.1"/>
    </source>
</evidence>